<gene>
    <name evidence="1" type="ORF">SDC9_78442</name>
</gene>
<sequence length="125" mass="13879">MYLAPYSLPHTRNYMYYTTLSNGLSGQAEIETKINATEDVQSGNFISLNSVTTRQYGTAINFVSWTQNSHNLKISSVNYLISGTIDGTLTTEYVVSATGTRVRVTKDHLISIVCYSEAHGPWTVM</sequence>
<accession>A0A644YTI2</accession>
<reference evidence="1" key="1">
    <citation type="submission" date="2019-08" db="EMBL/GenBank/DDBJ databases">
        <authorList>
            <person name="Kucharzyk K."/>
            <person name="Murdoch R.W."/>
            <person name="Higgins S."/>
            <person name="Loffler F."/>
        </authorList>
    </citation>
    <scope>NUCLEOTIDE SEQUENCE</scope>
</reference>
<organism evidence="1">
    <name type="scientific">bioreactor metagenome</name>
    <dbReference type="NCBI Taxonomy" id="1076179"/>
    <lineage>
        <taxon>unclassified sequences</taxon>
        <taxon>metagenomes</taxon>
        <taxon>ecological metagenomes</taxon>
    </lineage>
</organism>
<dbReference type="AlphaFoldDB" id="A0A644YTI2"/>
<name>A0A644YTI2_9ZZZZ</name>
<evidence type="ECO:0000313" key="1">
    <source>
        <dbReference type="EMBL" id="MPM31885.1"/>
    </source>
</evidence>
<dbReference type="EMBL" id="VSSQ01006204">
    <property type="protein sequence ID" value="MPM31885.1"/>
    <property type="molecule type" value="Genomic_DNA"/>
</dbReference>
<proteinExistence type="predicted"/>
<comment type="caution">
    <text evidence="1">The sequence shown here is derived from an EMBL/GenBank/DDBJ whole genome shotgun (WGS) entry which is preliminary data.</text>
</comment>
<protein>
    <submittedName>
        <fullName evidence="1">Uncharacterized protein</fullName>
    </submittedName>
</protein>